<accession>A0A1Z1WRC6</accession>
<protein>
    <submittedName>
        <fullName evidence="5">ABC transporter substrate-binding protein</fullName>
    </submittedName>
</protein>
<dbReference type="Proteomes" id="UP000195880">
    <property type="component" value="Chromosome"/>
</dbReference>
<dbReference type="PANTHER" id="PTHR43649">
    <property type="entry name" value="ARABINOSE-BINDING PROTEIN-RELATED"/>
    <property type="match status" value="1"/>
</dbReference>
<dbReference type="InterPro" id="IPR006311">
    <property type="entry name" value="TAT_signal"/>
</dbReference>
<evidence type="ECO:0000313" key="6">
    <source>
        <dbReference type="Proteomes" id="UP000195880"/>
    </source>
</evidence>
<name>A0A1Z1WRC6_9ACTN</name>
<sequence length="450" mass="48950">MSGRTPSTPSTASSPGTPSTRATPTVTRRTLLTATAASAAAIGPLATACGTASGQPAGKVAVFGDSAAWSGPMAAAGAAMKSVAGLRLVPEVNPSLEAFEQVVKSSLRTRKTPDLLKYWSGYRLQDLARTGGIADLTDQWDTAVGRGWADRSLRAAFTHRGRVYGLPMNLAYWVFFYNPEVFAEHGLKPPVTWADFLAAADRLKRNEVTPLHGTADGRWPSFIWFQEILSRQDPQFYDDLMNGREKYTDPRAERALRTIAGFFDKDWFTPMDMNHVDAAAAVVHGKVGMLPCGTWLGSMLTAGGGKPGKNYGAFVLPMAEPSARPAVIFESSALVATVKGPDRAEAWKATRNWLHPAVLKAFSHALQDGCPNPRVPAANPVIASLAEKVRGERLRLLNRFWEQGPPELVEATVDDLAGFLLNPSSYRKVLRTMQERADEAWKVWREAART</sequence>
<dbReference type="AlphaFoldDB" id="A0A1Z1WRC6"/>
<organism evidence="5 6">
    <name type="scientific">Streptomyces alboflavus</name>
    <dbReference type="NCBI Taxonomy" id="67267"/>
    <lineage>
        <taxon>Bacteria</taxon>
        <taxon>Bacillati</taxon>
        <taxon>Actinomycetota</taxon>
        <taxon>Actinomycetes</taxon>
        <taxon>Kitasatosporales</taxon>
        <taxon>Streptomycetaceae</taxon>
        <taxon>Streptomyces</taxon>
    </lineage>
</organism>
<dbReference type="InterPro" id="IPR006061">
    <property type="entry name" value="SBP_1_CS"/>
</dbReference>
<dbReference type="OrthoDB" id="8478044at2"/>
<proteinExistence type="inferred from homology"/>
<dbReference type="GO" id="GO:0055085">
    <property type="term" value="P:transmembrane transport"/>
    <property type="evidence" value="ECO:0007669"/>
    <property type="project" value="InterPro"/>
</dbReference>
<dbReference type="SUPFAM" id="SSF53850">
    <property type="entry name" value="Periplasmic binding protein-like II"/>
    <property type="match status" value="1"/>
</dbReference>
<evidence type="ECO:0000256" key="4">
    <source>
        <dbReference type="SAM" id="MobiDB-lite"/>
    </source>
</evidence>
<reference evidence="5 6" key="1">
    <citation type="submission" date="2017-05" db="EMBL/GenBank/DDBJ databases">
        <title>Streptomyces alboflavus Genome sequencing and assembly.</title>
        <authorList>
            <person name="Wang Y."/>
            <person name="Du B."/>
            <person name="Ding Y."/>
            <person name="Liu H."/>
            <person name="Hou Q."/>
            <person name="Liu K."/>
            <person name="Wang C."/>
            <person name="Yao L."/>
        </authorList>
    </citation>
    <scope>NUCLEOTIDE SEQUENCE [LARGE SCALE GENOMIC DNA]</scope>
    <source>
        <strain evidence="5 6">MDJK44</strain>
    </source>
</reference>
<dbReference type="RefSeq" id="WP_087887078.1">
    <property type="nucleotide sequence ID" value="NZ_CP021748.1"/>
</dbReference>
<dbReference type="KEGG" id="salf:SMD44_08457"/>
<comment type="similarity">
    <text evidence="1">Belongs to the bacterial solute-binding protein 1 family.</text>
</comment>
<dbReference type="PROSITE" id="PS51318">
    <property type="entry name" value="TAT"/>
    <property type="match status" value="1"/>
</dbReference>
<dbReference type="InterPro" id="IPR050490">
    <property type="entry name" value="Bact_solute-bd_prot1"/>
</dbReference>
<keyword evidence="2" id="KW-0813">Transport</keyword>
<dbReference type="PANTHER" id="PTHR43649:SF14">
    <property type="entry name" value="BLR3389 PROTEIN"/>
    <property type="match status" value="1"/>
</dbReference>
<dbReference type="InterPro" id="IPR006059">
    <property type="entry name" value="SBP"/>
</dbReference>
<gene>
    <name evidence="5" type="ORF">SMD44_08457</name>
</gene>
<dbReference type="Gene3D" id="3.40.190.10">
    <property type="entry name" value="Periplasmic binding protein-like II"/>
    <property type="match status" value="2"/>
</dbReference>
<keyword evidence="3" id="KW-0732">Signal</keyword>
<dbReference type="eggNOG" id="COG1653">
    <property type="taxonomic scope" value="Bacteria"/>
</dbReference>
<dbReference type="STRING" id="67267.GCA_000716675_00445"/>
<evidence type="ECO:0000313" key="5">
    <source>
        <dbReference type="EMBL" id="ARX88970.1"/>
    </source>
</evidence>
<dbReference type="EMBL" id="CP021748">
    <property type="protein sequence ID" value="ARX88970.1"/>
    <property type="molecule type" value="Genomic_DNA"/>
</dbReference>
<feature type="region of interest" description="Disordered" evidence="4">
    <location>
        <begin position="1"/>
        <end position="26"/>
    </location>
</feature>
<evidence type="ECO:0000256" key="3">
    <source>
        <dbReference type="ARBA" id="ARBA00022729"/>
    </source>
</evidence>
<dbReference type="PROSITE" id="PS01037">
    <property type="entry name" value="SBP_BACTERIAL_1"/>
    <property type="match status" value="1"/>
</dbReference>
<dbReference type="Pfam" id="PF01547">
    <property type="entry name" value="SBP_bac_1"/>
    <property type="match status" value="1"/>
</dbReference>
<evidence type="ECO:0000256" key="1">
    <source>
        <dbReference type="ARBA" id="ARBA00008520"/>
    </source>
</evidence>
<keyword evidence="6" id="KW-1185">Reference proteome</keyword>
<evidence type="ECO:0000256" key="2">
    <source>
        <dbReference type="ARBA" id="ARBA00022448"/>
    </source>
</evidence>